<comment type="caution">
    <text evidence="5">The sequence shown here is derived from an EMBL/GenBank/DDBJ whole genome shotgun (WGS) entry which is preliminary data.</text>
</comment>
<dbReference type="CDD" id="cd06529">
    <property type="entry name" value="S24_LexA-like"/>
    <property type="match status" value="1"/>
</dbReference>
<evidence type="ECO:0000256" key="2">
    <source>
        <dbReference type="ARBA" id="ARBA00023125"/>
    </source>
</evidence>
<protein>
    <submittedName>
        <fullName evidence="5">Helix-turn-helix domain-containing protein</fullName>
    </submittedName>
</protein>
<dbReference type="Gene3D" id="2.10.109.10">
    <property type="entry name" value="Umud Fragment, subunit A"/>
    <property type="match status" value="1"/>
</dbReference>
<gene>
    <name evidence="5" type="ORF">ERX27_07650</name>
</gene>
<evidence type="ECO:0000256" key="1">
    <source>
        <dbReference type="ARBA" id="ARBA00023015"/>
    </source>
</evidence>
<keyword evidence="2" id="KW-0238">DNA-binding</keyword>
<dbReference type="InterPro" id="IPR039418">
    <property type="entry name" value="LexA-like"/>
</dbReference>
<dbReference type="CDD" id="cd00093">
    <property type="entry name" value="HTH_XRE"/>
    <property type="match status" value="1"/>
</dbReference>
<dbReference type="Pfam" id="PF00717">
    <property type="entry name" value="Peptidase_S24"/>
    <property type="match status" value="1"/>
</dbReference>
<dbReference type="InterPro" id="IPR001387">
    <property type="entry name" value="Cro/C1-type_HTH"/>
</dbReference>
<dbReference type="GO" id="GO:0003677">
    <property type="term" value="F:DNA binding"/>
    <property type="evidence" value="ECO:0007669"/>
    <property type="project" value="UniProtKB-KW"/>
</dbReference>
<dbReference type="InterPro" id="IPR036286">
    <property type="entry name" value="LexA/Signal_pep-like_sf"/>
</dbReference>
<dbReference type="PANTHER" id="PTHR40661">
    <property type="match status" value="1"/>
</dbReference>
<proteinExistence type="predicted"/>
<dbReference type="SMART" id="SM00530">
    <property type="entry name" value="HTH_XRE"/>
    <property type="match status" value="1"/>
</dbReference>
<dbReference type="SUPFAM" id="SSF47413">
    <property type="entry name" value="lambda repressor-like DNA-binding domains"/>
    <property type="match status" value="1"/>
</dbReference>
<dbReference type="PANTHER" id="PTHR40661:SF1">
    <property type="entry name" value="HTH CRO_C1-TYPE DOMAIN-CONTAINING PROTEIN"/>
    <property type="match status" value="1"/>
</dbReference>
<name>A0A4R6BD36_9STAP</name>
<accession>A0A4R6BD36</accession>
<dbReference type="SUPFAM" id="SSF51306">
    <property type="entry name" value="LexA/Signal peptidase"/>
    <property type="match status" value="1"/>
</dbReference>
<dbReference type="InterPro" id="IPR010982">
    <property type="entry name" value="Lambda_DNA-bd_dom_sf"/>
</dbReference>
<evidence type="ECO:0000256" key="3">
    <source>
        <dbReference type="ARBA" id="ARBA00023163"/>
    </source>
</evidence>
<dbReference type="AlphaFoldDB" id="A0A4R6BD36"/>
<evidence type="ECO:0000313" key="6">
    <source>
        <dbReference type="Proteomes" id="UP000295310"/>
    </source>
</evidence>
<reference evidence="5 6" key="1">
    <citation type="submission" date="2019-01" db="EMBL/GenBank/DDBJ databases">
        <title>Draft genome sequences of the type strains of six Macrococcus species.</title>
        <authorList>
            <person name="Mazhar S."/>
            <person name="Altermann E."/>
            <person name="Hill C."/>
            <person name="Mcauliffe O."/>
        </authorList>
    </citation>
    <scope>NUCLEOTIDE SEQUENCE [LARGE SCALE GENOMIC DNA]</scope>
    <source>
        <strain evidence="5 6">CCM4811</strain>
    </source>
</reference>
<evidence type="ECO:0000313" key="5">
    <source>
        <dbReference type="EMBL" id="TDL96744.1"/>
    </source>
</evidence>
<dbReference type="Proteomes" id="UP000295310">
    <property type="component" value="Unassembled WGS sequence"/>
</dbReference>
<dbReference type="PROSITE" id="PS50943">
    <property type="entry name" value="HTH_CROC1"/>
    <property type="match status" value="1"/>
</dbReference>
<keyword evidence="3" id="KW-0804">Transcription</keyword>
<keyword evidence="6" id="KW-1185">Reference proteome</keyword>
<evidence type="ECO:0000259" key="4">
    <source>
        <dbReference type="PROSITE" id="PS50943"/>
    </source>
</evidence>
<keyword evidence="1" id="KW-0805">Transcription regulation</keyword>
<feature type="domain" description="HTH cro/C1-type" evidence="4">
    <location>
        <begin position="3"/>
        <end position="57"/>
    </location>
</feature>
<organism evidence="5 6">
    <name type="scientific">Macrococcus brunensis</name>
    <dbReference type="NCBI Taxonomy" id="198483"/>
    <lineage>
        <taxon>Bacteria</taxon>
        <taxon>Bacillati</taxon>
        <taxon>Bacillota</taxon>
        <taxon>Bacilli</taxon>
        <taxon>Bacillales</taxon>
        <taxon>Staphylococcaceae</taxon>
        <taxon>Macrococcus</taxon>
    </lineage>
</organism>
<dbReference type="EMBL" id="SCWA01000012">
    <property type="protein sequence ID" value="TDL96744.1"/>
    <property type="molecule type" value="Genomic_DNA"/>
</dbReference>
<dbReference type="Pfam" id="PF01381">
    <property type="entry name" value="HTH_3"/>
    <property type="match status" value="1"/>
</dbReference>
<sequence length="219" mass="24944">MRLQQILKEKKISQAELSRRSGIARNSISDYLKGKYEAKQDKVYLIAKALNVSEGWLMGFDVSPERSNSLVYETSPERLIFPEKDEQVINAIKIPVLSKISAGLPIYSEQNIIEHAFMPAYLEKPGKEYFYLKVSGDSMDKEFKEGDLVLIEKDCPIESGQIGVVIINGYNATVKRVRYQDDKILLLPESNNPEHLPQTYTMDDTVRCVGKVVSVQKFY</sequence>
<dbReference type="InterPro" id="IPR015927">
    <property type="entry name" value="Peptidase_S24_S26A/B/C"/>
</dbReference>
<dbReference type="Gene3D" id="1.10.260.40">
    <property type="entry name" value="lambda repressor-like DNA-binding domains"/>
    <property type="match status" value="1"/>
</dbReference>
<dbReference type="OrthoDB" id="194368at2"/>